<organism evidence="8 9">
    <name type="scientific">Bacillus carboniphilus</name>
    <dbReference type="NCBI Taxonomy" id="86663"/>
    <lineage>
        <taxon>Bacteria</taxon>
        <taxon>Bacillati</taxon>
        <taxon>Bacillota</taxon>
        <taxon>Bacilli</taxon>
        <taxon>Bacillales</taxon>
        <taxon>Bacillaceae</taxon>
        <taxon>Bacillus</taxon>
    </lineage>
</organism>
<comment type="subcellular location">
    <subcellularLocation>
        <location evidence="6">Cell membrane</location>
        <topology evidence="6">Multi-pass membrane protein</topology>
    </subcellularLocation>
    <subcellularLocation>
        <location evidence="1">Membrane</location>
        <topology evidence="1">Multi-pass membrane protein</topology>
    </subcellularLocation>
</comment>
<evidence type="ECO:0000313" key="8">
    <source>
        <dbReference type="EMBL" id="GAA0342089.1"/>
    </source>
</evidence>
<dbReference type="PANTHER" id="PTHR43839">
    <property type="entry name" value="OPPC IN A BINDING PROTEIN-DEPENDENT TRANSPORT SYSTEM"/>
    <property type="match status" value="1"/>
</dbReference>
<keyword evidence="4 6" id="KW-1133">Transmembrane helix</keyword>
<reference evidence="9" key="1">
    <citation type="journal article" date="2019" name="Int. J. Syst. Evol. Microbiol.">
        <title>The Global Catalogue of Microorganisms (GCM) 10K type strain sequencing project: providing services to taxonomists for standard genome sequencing and annotation.</title>
        <authorList>
            <consortium name="The Broad Institute Genomics Platform"/>
            <consortium name="The Broad Institute Genome Sequencing Center for Infectious Disease"/>
            <person name="Wu L."/>
            <person name="Ma J."/>
        </authorList>
    </citation>
    <scope>NUCLEOTIDE SEQUENCE [LARGE SCALE GENOMIC DNA]</scope>
    <source>
        <strain evidence="9">JCM 9731</strain>
    </source>
</reference>
<evidence type="ECO:0000313" key="9">
    <source>
        <dbReference type="Proteomes" id="UP001500782"/>
    </source>
</evidence>
<evidence type="ECO:0000256" key="2">
    <source>
        <dbReference type="ARBA" id="ARBA00022448"/>
    </source>
</evidence>
<accession>A0ABP3GCC0</accession>
<dbReference type="SUPFAM" id="SSF161098">
    <property type="entry name" value="MetI-like"/>
    <property type="match status" value="1"/>
</dbReference>
<feature type="transmembrane region" description="Helical" evidence="6">
    <location>
        <begin position="79"/>
        <end position="102"/>
    </location>
</feature>
<dbReference type="Pfam" id="PF00528">
    <property type="entry name" value="BPD_transp_1"/>
    <property type="match status" value="1"/>
</dbReference>
<dbReference type="PANTHER" id="PTHR43839:SF3">
    <property type="entry name" value="OLIGOPEPTIDE ABC TRANSPORTER, PERMEASE PROTEIN"/>
    <property type="match status" value="1"/>
</dbReference>
<evidence type="ECO:0000259" key="7">
    <source>
        <dbReference type="PROSITE" id="PS50928"/>
    </source>
</evidence>
<feature type="transmembrane region" description="Helical" evidence="6">
    <location>
        <begin position="114"/>
        <end position="137"/>
    </location>
</feature>
<proteinExistence type="inferred from homology"/>
<name>A0ABP3GCC0_9BACI</name>
<evidence type="ECO:0000256" key="3">
    <source>
        <dbReference type="ARBA" id="ARBA00022692"/>
    </source>
</evidence>
<feature type="transmembrane region" description="Helical" evidence="6">
    <location>
        <begin position="211"/>
        <end position="229"/>
    </location>
</feature>
<dbReference type="Gene3D" id="1.10.3720.10">
    <property type="entry name" value="MetI-like"/>
    <property type="match status" value="1"/>
</dbReference>
<feature type="transmembrane region" description="Helical" evidence="6">
    <location>
        <begin position="262"/>
        <end position="282"/>
    </location>
</feature>
<sequence length="301" mass="34663">MRNYPLIIGSFTLTTIILLSFIAPYLPFVDAELKELVMYRNEEGIQVPAYPPSEDFPLGSDHNGRDFLSILLMGAKETLMMVFGILFIRYLIALPLGIGAYYSRFIKFLMNCAYQFSMSMPPIFIVSIFIGFPIILFSDIRPIWMILVIALVDVGRVAELFHRSLIEIGKKSFVESGIVAGCTKPKLFTRYYWPFLQPHIFTNVTFDAGKILFLLAQFGVMGIFIQHTYESQLSGAYQMMSDTNAWPMFFHRLHETIRIYEWMPFSAIFAIAITMLAFYLTGEGIQRYFHQKYNRNGSVDL</sequence>
<keyword evidence="9" id="KW-1185">Reference proteome</keyword>
<dbReference type="Proteomes" id="UP001500782">
    <property type="component" value="Unassembled WGS sequence"/>
</dbReference>
<gene>
    <name evidence="8" type="ORF">GCM10008967_35610</name>
</gene>
<keyword evidence="5 6" id="KW-0472">Membrane</keyword>
<comment type="caution">
    <text evidence="8">The sequence shown here is derived from an EMBL/GenBank/DDBJ whole genome shotgun (WGS) entry which is preliminary data.</text>
</comment>
<dbReference type="InterPro" id="IPR035906">
    <property type="entry name" value="MetI-like_sf"/>
</dbReference>
<feature type="transmembrane region" description="Helical" evidence="6">
    <location>
        <begin position="143"/>
        <end position="161"/>
    </location>
</feature>
<feature type="domain" description="ABC transmembrane type-1" evidence="7">
    <location>
        <begin position="75"/>
        <end position="281"/>
    </location>
</feature>
<dbReference type="CDD" id="cd06261">
    <property type="entry name" value="TM_PBP2"/>
    <property type="match status" value="1"/>
</dbReference>
<keyword evidence="2 6" id="KW-0813">Transport</keyword>
<feature type="transmembrane region" description="Helical" evidence="6">
    <location>
        <begin position="7"/>
        <end position="28"/>
    </location>
</feature>
<protein>
    <submittedName>
        <fullName evidence="8">ABC transporter permease</fullName>
    </submittedName>
</protein>
<dbReference type="EMBL" id="BAAADJ010000060">
    <property type="protein sequence ID" value="GAA0342089.1"/>
    <property type="molecule type" value="Genomic_DNA"/>
</dbReference>
<dbReference type="InterPro" id="IPR000515">
    <property type="entry name" value="MetI-like"/>
</dbReference>
<evidence type="ECO:0000256" key="4">
    <source>
        <dbReference type="ARBA" id="ARBA00022989"/>
    </source>
</evidence>
<evidence type="ECO:0000256" key="5">
    <source>
        <dbReference type="ARBA" id="ARBA00023136"/>
    </source>
</evidence>
<evidence type="ECO:0000256" key="1">
    <source>
        <dbReference type="ARBA" id="ARBA00004141"/>
    </source>
</evidence>
<dbReference type="RefSeq" id="WP_343802076.1">
    <property type="nucleotide sequence ID" value="NZ_BAAADJ010000060.1"/>
</dbReference>
<dbReference type="PROSITE" id="PS50928">
    <property type="entry name" value="ABC_TM1"/>
    <property type="match status" value="1"/>
</dbReference>
<evidence type="ECO:0000256" key="6">
    <source>
        <dbReference type="RuleBase" id="RU363032"/>
    </source>
</evidence>
<comment type="similarity">
    <text evidence="6">Belongs to the binding-protein-dependent transport system permease family.</text>
</comment>
<keyword evidence="3 6" id="KW-0812">Transmembrane</keyword>